<dbReference type="EMBL" id="FOSB01000006">
    <property type="protein sequence ID" value="SFK02614.1"/>
    <property type="molecule type" value="Genomic_DNA"/>
</dbReference>
<keyword evidence="1" id="KW-1133">Transmembrane helix</keyword>
<gene>
    <name evidence="2" type="ORF">SAMN04487936_106194</name>
</gene>
<protein>
    <submittedName>
        <fullName evidence="2">Uncharacterized protein</fullName>
    </submittedName>
</protein>
<keyword evidence="1" id="KW-0472">Membrane</keyword>
<evidence type="ECO:0000313" key="2">
    <source>
        <dbReference type="EMBL" id="SFK02614.1"/>
    </source>
</evidence>
<feature type="transmembrane region" description="Helical" evidence="1">
    <location>
        <begin position="65"/>
        <end position="91"/>
    </location>
</feature>
<keyword evidence="3" id="KW-1185">Reference proteome</keyword>
<feature type="transmembrane region" description="Helical" evidence="1">
    <location>
        <begin position="9"/>
        <end position="31"/>
    </location>
</feature>
<feature type="transmembrane region" description="Helical" evidence="1">
    <location>
        <begin position="37"/>
        <end position="53"/>
    </location>
</feature>
<accession>A0A1I3W4P9</accession>
<proteinExistence type="predicted"/>
<organism evidence="2 3">
    <name type="scientific">Halobacillus dabanensis</name>
    <dbReference type="NCBI Taxonomy" id="240302"/>
    <lineage>
        <taxon>Bacteria</taxon>
        <taxon>Bacillati</taxon>
        <taxon>Bacillota</taxon>
        <taxon>Bacilli</taxon>
        <taxon>Bacillales</taxon>
        <taxon>Bacillaceae</taxon>
        <taxon>Halobacillus</taxon>
    </lineage>
</organism>
<dbReference type="OrthoDB" id="2665924at2"/>
<sequence>MISPSLRLLLLNIFFIALSAFSLYANFHYLWRVTPPIYIFLLLSIALLVRSIKNTSTAKGRSTRIMTWFSITLSALLTTALILGSLLTISLSSLGAKEKLKTVKSPDGAYVIDFYRFDAGAAGTFGIIGELNGPLWSKKKLYYQQRTEEVNVEWQGEEVVIINNKELNLKKGEVYGYD</sequence>
<dbReference type="InterPro" id="IPR035406">
    <property type="entry name" value="DUF5412"/>
</dbReference>
<keyword evidence="1" id="KW-0812">Transmembrane</keyword>
<reference evidence="3" key="1">
    <citation type="submission" date="2016-10" db="EMBL/GenBank/DDBJ databases">
        <authorList>
            <person name="Varghese N."/>
            <person name="Submissions S."/>
        </authorList>
    </citation>
    <scope>NUCLEOTIDE SEQUENCE [LARGE SCALE GENOMIC DNA]</scope>
    <source>
        <strain evidence="3">CGMCC 1.3704</strain>
    </source>
</reference>
<dbReference type="Pfam" id="PF17428">
    <property type="entry name" value="DUF5412"/>
    <property type="match status" value="1"/>
</dbReference>
<evidence type="ECO:0000256" key="1">
    <source>
        <dbReference type="SAM" id="Phobius"/>
    </source>
</evidence>
<dbReference type="AlphaFoldDB" id="A0A1I3W4P9"/>
<dbReference type="Proteomes" id="UP000183557">
    <property type="component" value="Unassembled WGS sequence"/>
</dbReference>
<evidence type="ECO:0000313" key="3">
    <source>
        <dbReference type="Proteomes" id="UP000183557"/>
    </source>
</evidence>
<name>A0A1I3W4P9_HALDA</name>